<name>A0A0R3JUE6_CALMK</name>
<dbReference type="STRING" id="908809.ABG79_02367"/>
<evidence type="ECO:0000313" key="1">
    <source>
        <dbReference type="EMBL" id="KRQ85853.1"/>
    </source>
</evidence>
<dbReference type="RefSeq" id="WP_160318248.1">
    <property type="nucleotide sequence ID" value="NZ_LKHP01000024.1"/>
</dbReference>
<protein>
    <submittedName>
        <fullName evidence="1">Uncharacterized protein</fullName>
    </submittedName>
</protein>
<gene>
    <name evidence="1" type="ORF">ABG79_02367</name>
</gene>
<accession>A0A0R3JUE6</accession>
<proteinExistence type="predicted"/>
<comment type="caution">
    <text evidence="1">The sequence shown here is derived from an EMBL/GenBank/DDBJ whole genome shotgun (WGS) entry which is preliminary data.</text>
</comment>
<evidence type="ECO:0000313" key="2">
    <source>
        <dbReference type="Proteomes" id="UP000052015"/>
    </source>
</evidence>
<dbReference type="EMBL" id="LKHP01000024">
    <property type="protein sequence ID" value="KRQ85853.1"/>
    <property type="molecule type" value="Genomic_DNA"/>
</dbReference>
<organism evidence="1 2">
    <name type="scientific">Caloramator mitchellensis</name>
    <dbReference type="NCBI Taxonomy" id="908809"/>
    <lineage>
        <taxon>Bacteria</taxon>
        <taxon>Bacillati</taxon>
        <taxon>Bacillota</taxon>
        <taxon>Clostridia</taxon>
        <taxon>Eubacteriales</taxon>
        <taxon>Clostridiaceae</taxon>
        <taxon>Caloramator</taxon>
    </lineage>
</organism>
<sequence length="50" mass="5751">MMIETGLEILITCMDEINKTLDARLSSIDEKIDKLIIAIKMLQTIEEKKN</sequence>
<dbReference type="Proteomes" id="UP000052015">
    <property type="component" value="Unassembled WGS sequence"/>
</dbReference>
<dbReference type="AlphaFoldDB" id="A0A0R3JUE6"/>
<keyword evidence="2" id="KW-1185">Reference proteome</keyword>
<reference evidence="1 2" key="1">
    <citation type="submission" date="2015-09" db="EMBL/GenBank/DDBJ databases">
        <title>Draft genome sequence of a Caloramator mitchellensis, a moderate thermophile from the Great Artesian Basin of Australia.</title>
        <authorList>
            <person name="Patel B.K."/>
        </authorList>
    </citation>
    <scope>NUCLEOTIDE SEQUENCE [LARGE SCALE GENOMIC DNA]</scope>
    <source>
        <strain evidence="1 2">VF08</strain>
    </source>
</reference>